<dbReference type="SMART" id="SM00554">
    <property type="entry name" value="FAS1"/>
    <property type="match status" value="1"/>
</dbReference>
<dbReference type="InterPro" id="IPR036737">
    <property type="entry name" value="OmpA-like_sf"/>
</dbReference>
<dbReference type="Gene3D" id="2.30.180.10">
    <property type="entry name" value="FAS1 domain"/>
    <property type="match status" value="1"/>
</dbReference>
<dbReference type="Gene3D" id="3.30.1330.60">
    <property type="entry name" value="OmpA-like domain"/>
    <property type="match status" value="1"/>
</dbReference>
<feature type="compositionally biased region" description="Low complexity" evidence="4">
    <location>
        <begin position="268"/>
        <end position="286"/>
    </location>
</feature>
<feature type="region of interest" description="Disordered" evidence="4">
    <location>
        <begin position="263"/>
        <end position="286"/>
    </location>
</feature>
<dbReference type="GO" id="GO:0016020">
    <property type="term" value="C:membrane"/>
    <property type="evidence" value="ECO:0007669"/>
    <property type="project" value="UniProtKB-SubCell"/>
</dbReference>
<reference evidence="8 9" key="1">
    <citation type="submission" date="2017-10" db="EMBL/GenBank/DDBJ databases">
        <title>Novel microbial diversity and functional potential in the marine mammal oral microbiome.</title>
        <authorList>
            <person name="Dudek N.K."/>
            <person name="Sun C.L."/>
            <person name="Burstein D."/>
            <person name="Kantor R.S."/>
            <person name="Aliaga Goltsman D.S."/>
            <person name="Bik E.M."/>
            <person name="Thomas B.C."/>
            <person name="Banfield J.F."/>
            <person name="Relman D.A."/>
        </authorList>
    </citation>
    <scope>NUCLEOTIDE SEQUENCE [LARGE SCALE GENOMIC DNA]</scope>
    <source>
        <strain evidence="8">DOLJORAL78_61_10</strain>
    </source>
</reference>
<gene>
    <name evidence="8" type="ORF">CSA55_04730</name>
</gene>
<dbReference type="PRINTS" id="PR01021">
    <property type="entry name" value="OMPADOMAIN"/>
</dbReference>
<dbReference type="Proteomes" id="UP000230914">
    <property type="component" value="Unassembled WGS sequence"/>
</dbReference>
<dbReference type="PANTHER" id="PTHR10900:SF77">
    <property type="entry name" value="FI19380P1"/>
    <property type="match status" value="1"/>
</dbReference>
<feature type="domain" description="FAS1" evidence="6">
    <location>
        <begin position="123"/>
        <end position="253"/>
    </location>
</feature>
<dbReference type="GO" id="GO:0005615">
    <property type="term" value="C:extracellular space"/>
    <property type="evidence" value="ECO:0007669"/>
    <property type="project" value="TreeGrafter"/>
</dbReference>
<evidence type="ECO:0000256" key="1">
    <source>
        <dbReference type="ARBA" id="ARBA00004370"/>
    </source>
</evidence>
<organism evidence="8 9">
    <name type="scientific">Ilumatobacter coccineus</name>
    <dbReference type="NCBI Taxonomy" id="467094"/>
    <lineage>
        <taxon>Bacteria</taxon>
        <taxon>Bacillati</taxon>
        <taxon>Actinomycetota</taxon>
        <taxon>Acidimicrobiia</taxon>
        <taxon>Acidimicrobiales</taxon>
        <taxon>Ilumatobacteraceae</taxon>
        <taxon>Ilumatobacter</taxon>
    </lineage>
</organism>
<dbReference type="PROSITE" id="PS50213">
    <property type="entry name" value="FAS1"/>
    <property type="match status" value="1"/>
</dbReference>
<dbReference type="SUPFAM" id="SSF103088">
    <property type="entry name" value="OmpA-like"/>
    <property type="match status" value="1"/>
</dbReference>
<evidence type="ECO:0000256" key="5">
    <source>
        <dbReference type="SAM" id="Phobius"/>
    </source>
</evidence>
<evidence type="ECO:0000313" key="9">
    <source>
        <dbReference type="Proteomes" id="UP000230914"/>
    </source>
</evidence>
<dbReference type="InterPro" id="IPR036378">
    <property type="entry name" value="FAS1_dom_sf"/>
</dbReference>
<evidence type="ECO:0008006" key="10">
    <source>
        <dbReference type="Google" id="ProtNLM"/>
    </source>
</evidence>
<dbReference type="FunFam" id="2.30.180.10:FF:000032">
    <property type="entry name" value="Fasciclin domain-containing protein, putative"/>
    <property type="match status" value="1"/>
</dbReference>
<keyword evidence="2 3" id="KW-0472">Membrane</keyword>
<dbReference type="InterPro" id="IPR006665">
    <property type="entry name" value="OmpA-like"/>
</dbReference>
<proteinExistence type="predicted"/>
<comment type="caution">
    <text evidence="8">The sequence shown here is derived from an EMBL/GenBank/DDBJ whole genome shotgun (WGS) entry which is preliminary data.</text>
</comment>
<evidence type="ECO:0000256" key="2">
    <source>
        <dbReference type="ARBA" id="ARBA00023136"/>
    </source>
</evidence>
<dbReference type="PROSITE" id="PS51123">
    <property type="entry name" value="OMPA_2"/>
    <property type="match status" value="1"/>
</dbReference>
<keyword evidence="5" id="KW-0812">Transmembrane</keyword>
<name>A0A2G6K846_9ACTN</name>
<accession>A0A2G6K846</accession>
<dbReference type="InterPro" id="IPR000782">
    <property type="entry name" value="FAS1_domain"/>
</dbReference>
<dbReference type="PANTHER" id="PTHR10900">
    <property type="entry name" value="PERIOSTIN-RELATED"/>
    <property type="match status" value="1"/>
</dbReference>
<comment type="subcellular location">
    <subcellularLocation>
        <location evidence="1">Membrane</location>
    </subcellularLocation>
</comment>
<evidence type="ECO:0000259" key="7">
    <source>
        <dbReference type="PROSITE" id="PS51123"/>
    </source>
</evidence>
<feature type="transmembrane region" description="Helical" evidence="5">
    <location>
        <begin position="18"/>
        <end position="38"/>
    </location>
</feature>
<evidence type="ECO:0000256" key="4">
    <source>
        <dbReference type="SAM" id="MobiDB-lite"/>
    </source>
</evidence>
<sequence>MVPMSSERPRRLGYRHRIIGLGAVIAVVLYVIGGFFYLRGVEHDLENRVPQAIAEGGYGEVEASFSGQDGRVICETPLDDPVAAEEVAASVWGVHQVELDPSCRVRTETTPVATSVVDPDDSFESVVDVLDSNPQFELVARLAKDGGLDDLIGADAEGPVTLFAPTVAAFDSLPAEALARLDADPSLIRRILEHHMVEGQLRSADLADGPLDALDGSTHTVATGPPVMIDAATVTEADLVAQNGVVHAIDRVLLPDDIDLTTPVQRETTTTAAATTPPTTTPPTTDNAAEQAAEQAVEVEAALNGYVAANPILFSNGSDTLDPASGSVLDEIARQLGELEAMTIVVHGHTDSYGNDDNNLALSQQRADAVKDALIERGVNDESLTAVGHGESEPIIVDGDEDHAASRRVVFEITAS</sequence>
<keyword evidence="5" id="KW-1133">Transmembrane helix</keyword>
<dbReference type="AlphaFoldDB" id="A0A2G6K846"/>
<dbReference type="SUPFAM" id="SSF82153">
    <property type="entry name" value="FAS1 domain"/>
    <property type="match status" value="1"/>
</dbReference>
<dbReference type="CDD" id="cd07185">
    <property type="entry name" value="OmpA_C-like"/>
    <property type="match status" value="1"/>
</dbReference>
<evidence type="ECO:0000259" key="6">
    <source>
        <dbReference type="PROSITE" id="PS50213"/>
    </source>
</evidence>
<feature type="domain" description="OmpA-like" evidence="7">
    <location>
        <begin position="301"/>
        <end position="416"/>
    </location>
</feature>
<evidence type="ECO:0000256" key="3">
    <source>
        <dbReference type="PROSITE-ProRule" id="PRU00473"/>
    </source>
</evidence>
<evidence type="ECO:0000313" key="8">
    <source>
        <dbReference type="EMBL" id="PIE31824.1"/>
    </source>
</evidence>
<dbReference type="Pfam" id="PF02469">
    <property type="entry name" value="Fasciclin"/>
    <property type="match status" value="1"/>
</dbReference>
<protein>
    <recommendedName>
        <fullName evidence="10">OmpA-like domain-containing protein</fullName>
    </recommendedName>
</protein>
<dbReference type="EMBL" id="PDSL01000064">
    <property type="protein sequence ID" value="PIE31824.1"/>
    <property type="molecule type" value="Genomic_DNA"/>
</dbReference>
<dbReference type="Pfam" id="PF00691">
    <property type="entry name" value="OmpA"/>
    <property type="match status" value="1"/>
</dbReference>
<dbReference type="InterPro" id="IPR050904">
    <property type="entry name" value="Adhesion/Biosynth-related"/>
</dbReference>
<dbReference type="InterPro" id="IPR006664">
    <property type="entry name" value="OMP_bac"/>
</dbReference>